<comment type="caution">
    <text evidence="1">The sequence shown here is derived from an EMBL/GenBank/DDBJ whole genome shotgun (WGS) entry which is preliminary data.</text>
</comment>
<organism evidence="1 2">
    <name type="scientific">Acaulospora colombiana</name>
    <dbReference type="NCBI Taxonomy" id="27376"/>
    <lineage>
        <taxon>Eukaryota</taxon>
        <taxon>Fungi</taxon>
        <taxon>Fungi incertae sedis</taxon>
        <taxon>Mucoromycota</taxon>
        <taxon>Glomeromycotina</taxon>
        <taxon>Glomeromycetes</taxon>
        <taxon>Diversisporales</taxon>
        <taxon>Acaulosporaceae</taxon>
        <taxon>Acaulospora</taxon>
    </lineage>
</organism>
<feature type="non-terminal residue" evidence="1">
    <location>
        <position position="1"/>
    </location>
</feature>
<accession>A0ACA9NLA0</accession>
<evidence type="ECO:0000313" key="2">
    <source>
        <dbReference type="Proteomes" id="UP000789525"/>
    </source>
</evidence>
<proteinExistence type="predicted"/>
<dbReference type="Proteomes" id="UP000789525">
    <property type="component" value="Unassembled WGS sequence"/>
</dbReference>
<feature type="non-terminal residue" evidence="1">
    <location>
        <position position="106"/>
    </location>
</feature>
<keyword evidence="2" id="KW-1185">Reference proteome</keyword>
<evidence type="ECO:0000313" key="1">
    <source>
        <dbReference type="EMBL" id="CAG8662261.1"/>
    </source>
</evidence>
<protein>
    <submittedName>
        <fullName evidence="1">5132_t:CDS:1</fullName>
    </submittedName>
</protein>
<reference evidence="1" key="1">
    <citation type="submission" date="2021-06" db="EMBL/GenBank/DDBJ databases">
        <authorList>
            <person name="Kallberg Y."/>
            <person name="Tangrot J."/>
            <person name="Rosling A."/>
        </authorList>
    </citation>
    <scope>NUCLEOTIDE SEQUENCE</scope>
    <source>
        <strain evidence="1">CL356</strain>
    </source>
</reference>
<sequence>MGWTMLFSTSFFCAAHGLSVYLSLYWSQLSRLFPPEYQFNVALFVETGLHALSKNRPRTSGSPPTSTSTSTASIQSIDGITISSRLIVTTGSSYRDQSLKSKIKVD</sequence>
<name>A0ACA9NLA0_9GLOM</name>
<dbReference type="EMBL" id="CAJVPT010022857">
    <property type="protein sequence ID" value="CAG8662261.1"/>
    <property type="molecule type" value="Genomic_DNA"/>
</dbReference>
<gene>
    <name evidence="1" type="ORF">ACOLOM_LOCUS8635</name>
</gene>